<dbReference type="Pfam" id="PF07648">
    <property type="entry name" value="Kazal_2"/>
    <property type="match status" value="1"/>
</dbReference>
<dbReference type="SUPFAM" id="SSF103473">
    <property type="entry name" value="MFS general substrate transporter"/>
    <property type="match status" value="1"/>
</dbReference>
<keyword evidence="4 8" id="KW-0812">Transmembrane</keyword>
<dbReference type="PANTHER" id="PTHR11388:SF99">
    <property type="entry name" value="SOLUTE CARRIER ORGANIC ANION TRANSPORTER FAMILY MEMBER 1C1"/>
    <property type="match status" value="1"/>
</dbReference>
<feature type="transmembrane region" description="Helical" evidence="8">
    <location>
        <begin position="172"/>
        <end position="193"/>
    </location>
</feature>
<feature type="transmembrane region" description="Helical" evidence="8">
    <location>
        <begin position="44"/>
        <end position="67"/>
    </location>
</feature>
<feature type="transmembrane region" description="Helical" evidence="8">
    <location>
        <begin position="292"/>
        <end position="310"/>
    </location>
</feature>
<dbReference type="GO" id="GO:0006811">
    <property type="term" value="P:monoatomic ion transport"/>
    <property type="evidence" value="ECO:0007669"/>
    <property type="project" value="UniProtKB-KW"/>
</dbReference>
<evidence type="ECO:0000256" key="5">
    <source>
        <dbReference type="ARBA" id="ARBA00022989"/>
    </source>
</evidence>
<dbReference type="NCBIfam" id="TIGR00805">
    <property type="entry name" value="oat"/>
    <property type="match status" value="1"/>
</dbReference>
<evidence type="ECO:0000256" key="8">
    <source>
        <dbReference type="RuleBase" id="RU362056"/>
    </source>
</evidence>
<keyword evidence="6 8" id="KW-0472">Membrane</keyword>
<keyword evidence="8" id="KW-0406">Ion transport</keyword>
<evidence type="ECO:0000313" key="11">
    <source>
        <dbReference type="Ensembl" id="ENSGMOP00000038769.1"/>
    </source>
</evidence>
<reference evidence="11" key="2">
    <citation type="submission" date="2025-09" db="UniProtKB">
        <authorList>
            <consortium name="Ensembl"/>
        </authorList>
    </citation>
    <scope>IDENTIFICATION</scope>
</reference>
<dbReference type="SUPFAM" id="SSF100895">
    <property type="entry name" value="Kazal-type serine protease inhibitors"/>
    <property type="match status" value="1"/>
</dbReference>
<evidence type="ECO:0000313" key="12">
    <source>
        <dbReference type="Proteomes" id="UP000694546"/>
    </source>
</evidence>
<evidence type="ECO:0000259" key="10">
    <source>
        <dbReference type="PROSITE" id="PS51465"/>
    </source>
</evidence>
<organism evidence="11 12">
    <name type="scientific">Gadus morhua</name>
    <name type="common">Atlantic cod</name>
    <dbReference type="NCBI Taxonomy" id="8049"/>
    <lineage>
        <taxon>Eukaryota</taxon>
        <taxon>Metazoa</taxon>
        <taxon>Chordata</taxon>
        <taxon>Craniata</taxon>
        <taxon>Vertebrata</taxon>
        <taxon>Euteleostomi</taxon>
        <taxon>Actinopterygii</taxon>
        <taxon>Neopterygii</taxon>
        <taxon>Teleostei</taxon>
        <taxon>Neoteleostei</taxon>
        <taxon>Acanthomorphata</taxon>
        <taxon>Zeiogadaria</taxon>
        <taxon>Gadariae</taxon>
        <taxon>Gadiformes</taxon>
        <taxon>Gadoidei</taxon>
        <taxon>Gadidae</taxon>
        <taxon>Gadus</taxon>
    </lineage>
</organism>
<comment type="similarity">
    <text evidence="2 8">Belongs to the organo anion transporter (TC 2.A.60) family.</text>
</comment>
<dbReference type="InterPro" id="IPR004156">
    <property type="entry name" value="OATP"/>
</dbReference>
<comment type="caution">
    <text evidence="8">Lacks conserved residue(s) required for the propagation of feature annotation.</text>
</comment>
<dbReference type="Pfam" id="PF03137">
    <property type="entry name" value="OATP"/>
    <property type="match status" value="2"/>
</dbReference>
<dbReference type="PANTHER" id="PTHR11388">
    <property type="entry name" value="ORGANIC ANION TRANSPORTER"/>
    <property type="match status" value="1"/>
</dbReference>
<dbReference type="InterPro" id="IPR002350">
    <property type="entry name" value="Kazal_dom"/>
</dbReference>
<feature type="transmembrane region" description="Helical" evidence="8">
    <location>
        <begin position="414"/>
        <end position="437"/>
    </location>
</feature>
<keyword evidence="12" id="KW-1185">Reference proteome</keyword>
<feature type="domain" description="Kazal-like" evidence="10">
    <location>
        <begin position="335"/>
        <end position="390"/>
    </location>
</feature>
<dbReference type="Gene3D" id="1.20.1250.20">
    <property type="entry name" value="MFS general substrate transporter like domains"/>
    <property type="match status" value="1"/>
</dbReference>
<gene>
    <name evidence="11" type="primary">slco1c1</name>
</gene>
<keyword evidence="8" id="KW-0813">Transport</keyword>
<dbReference type="InterPro" id="IPR036058">
    <property type="entry name" value="Kazal_dom_sf"/>
</dbReference>
<dbReference type="GO" id="GO:0043252">
    <property type="term" value="P:sodium-independent organic anion transport"/>
    <property type="evidence" value="ECO:0007669"/>
    <property type="project" value="TreeGrafter"/>
</dbReference>
<feature type="transmembrane region" description="Helical" evidence="8">
    <location>
        <begin position="502"/>
        <end position="525"/>
    </location>
</feature>
<feature type="region of interest" description="Disordered" evidence="9">
    <location>
        <begin position="549"/>
        <end position="596"/>
    </location>
</feature>
<name>A0A8C5AZW0_GADMO</name>
<evidence type="ECO:0000256" key="2">
    <source>
        <dbReference type="ARBA" id="ARBA00009657"/>
    </source>
</evidence>
<dbReference type="Proteomes" id="UP000694546">
    <property type="component" value="Chromosome 16"/>
</dbReference>
<dbReference type="GeneTree" id="ENSGT01150000286901"/>
<feature type="transmembrane region" description="Helical" evidence="8">
    <location>
        <begin position="7"/>
        <end position="24"/>
    </location>
</feature>
<keyword evidence="3" id="KW-1003">Cell membrane</keyword>
<sequence>IRDLHKWYIGLMFLGALSFAYFSKSLSGSYMKSTITQLERRFDIPSYLIGVIDGSFEVGNLLVIAFVSYFGAKLHRPKIIAIGCLLMSIGTFIIALPHFIIGRYEFETSVRWEINSTDSPCVPVLVPECEGESNMSMWIYVLLGNVLRGIGETPVQPLGISYIDDFASQENAALYVGCVQTISVVGPVFGYLLGSMCAKIYVDIGFVNMETISIGPSDSRWVGAWWLGYLIAGVLTLLSAVPFWFLPRSLPVGQKGATRCTPEQTSFIKDSPLLENKYPADEPTGLMGAAKFAFSTSLIGYFLSLFFFAMSCENAKVAGVTVPYDGMDVLLFDKPSAFTACNSDCVCSANDWDPVCGEDGITYVSPCLAGCTRSDGSGSNTVFAQCSCVGSAGNLTARTGQCLDREDCDRMFPYFLALSVITSFIISLGGTPGYMLLIRCIEPQLKSLALGFHALATRTLAGIPAPIYFGAIIDTTCLKWGQKRCGGIGACRIYNTAAYRTAYLGLTLSLRSASFLVCIPGFLLLRQQVRREQRNAVRGALANGGAEMEALGKDETADREAAVVPETKSVREPVVRDTEGSQPTAEHHSRDRETRL</sequence>
<reference evidence="11" key="1">
    <citation type="submission" date="2025-08" db="UniProtKB">
        <authorList>
            <consortium name="Ensembl"/>
        </authorList>
    </citation>
    <scope>IDENTIFICATION</scope>
</reference>
<dbReference type="PROSITE" id="PS51465">
    <property type="entry name" value="KAZAL_2"/>
    <property type="match status" value="1"/>
</dbReference>
<dbReference type="AlphaFoldDB" id="A0A8C5AZW0"/>
<dbReference type="InterPro" id="IPR036259">
    <property type="entry name" value="MFS_trans_sf"/>
</dbReference>
<accession>A0A8C5AZW0</accession>
<feature type="transmembrane region" description="Helical" evidence="8">
    <location>
        <begin position="79"/>
        <end position="101"/>
    </location>
</feature>
<evidence type="ECO:0000256" key="3">
    <source>
        <dbReference type="ARBA" id="ARBA00022475"/>
    </source>
</evidence>
<evidence type="ECO:0000256" key="7">
    <source>
        <dbReference type="ARBA" id="ARBA00023157"/>
    </source>
</evidence>
<evidence type="ECO:0000256" key="4">
    <source>
        <dbReference type="ARBA" id="ARBA00022692"/>
    </source>
</evidence>
<evidence type="ECO:0000256" key="9">
    <source>
        <dbReference type="SAM" id="MobiDB-lite"/>
    </source>
</evidence>
<dbReference type="GO" id="GO:0015347">
    <property type="term" value="F:sodium-independent organic anion transmembrane transporter activity"/>
    <property type="evidence" value="ECO:0007669"/>
    <property type="project" value="TreeGrafter"/>
</dbReference>
<proteinExistence type="inferred from homology"/>
<dbReference type="Ensembl" id="ENSGMOT00000038203.1">
    <property type="protein sequence ID" value="ENSGMOP00000038769.1"/>
    <property type="gene ID" value="ENSGMOG00000002559.2"/>
</dbReference>
<feature type="compositionally biased region" description="Basic and acidic residues" evidence="9">
    <location>
        <begin position="550"/>
        <end position="561"/>
    </location>
</feature>
<evidence type="ECO:0000256" key="1">
    <source>
        <dbReference type="ARBA" id="ARBA00004651"/>
    </source>
</evidence>
<evidence type="ECO:0000256" key="6">
    <source>
        <dbReference type="ARBA" id="ARBA00023136"/>
    </source>
</evidence>
<dbReference type="Gene3D" id="3.30.60.30">
    <property type="match status" value="1"/>
</dbReference>
<keyword evidence="7" id="KW-1015">Disulfide bond</keyword>
<protein>
    <recommendedName>
        <fullName evidence="8">Solute carrier organic anion transporter family member</fullName>
    </recommendedName>
</protein>
<feature type="compositionally biased region" description="Basic and acidic residues" evidence="9">
    <location>
        <begin position="568"/>
        <end position="596"/>
    </location>
</feature>
<keyword evidence="5 8" id="KW-1133">Transmembrane helix</keyword>
<comment type="subcellular location">
    <subcellularLocation>
        <location evidence="1 8">Cell membrane</location>
        <topology evidence="1 8">Multi-pass membrane protein</topology>
    </subcellularLocation>
</comment>
<feature type="transmembrane region" description="Helical" evidence="8">
    <location>
        <begin position="224"/>
        <end position="245"/>
    </location>
</feature>
<dbReference type="GO" id="GO:0016323">
    <property type="term" value="C:basolateral plasma membrane"/>
    <property type="evidence" value="ECO:0007669"/>
    <property type="project" value="TreeGrafter"/>
</dbReference>